<feature type="region of interest" description="Disordered" evidence="1">
    <location>
        <begin position="1"/>
        <end position="51"/>
    </location>
</feature>
<evidence type="ECO:0000313" key="3">
    <source>
        <dbReference type="Proteomes" id="UP000663836"/>
    </source>
</evidence>
<comment type="caution">
    <text evidence="2">The sequence shown here is derived from an EMBL/GenBank/DDBJ whole genome shotgun (WGS) entry which is preliminary data.</text>
</comment>
<evidence type="ECO:0000313" key="2">
    <source>
        <dbReference type="EMBL" id="CAF4142343.1"/>
    </source>
</evidence>
<feature type="non-terminal residue" evidence="2">
    <location>
        <position position="1"/>
    </location>
</feature>
<evidence type="ECO:0000256" key="1">
    <source>
        <dbReference type="SAM" id="MobiDB-lite"/>
    </source>
</evidence>
<dbReference type="AlphaFoldDB" id="A0A819XYJ7"/>
<accession>A0A819XYJ7</accession>
<feature type="compositionally biased region" description="Polar residues" evidence="1">
    <location>
        <begin position="1"/>
        <end position="18"/>
    </location>
</feature>
<reference evidence="2" key="1">
    <citation type="submission" date="2021-02" db="EMBL/GenBank/DDBJ databases">
        <authorList>
            <person name="Nowell W R."/>
        </authorList>
    </citation>
    <scope>NUCLEOTIDE SEQUENCE</scope>
</reference>
<dbReference type="Proteomes" id="UP000663836">
    <property type="component" value="Unassembled WGS sequence"/>
</dbReference>
<protein>
    <submittedName>
        <fullName evidence="2">Uncharacterized protein</fullName>
    </submittedName>
</protein>
<feature type="compositionally biased region" description="Basic and acidic residues" evidence="1">
    <location>
        <begin position="21"/>
        <end position="37"/>
    </location>
</feature>
<sequence length="188" mass="21109">MKRKTPFTSPIKNKSNPDSPGHIEENSSDDLSLKETAENCPDNQPNEKKVAGKGTIWSKISRQQFISAVNELGPDKEQLDVETWRLNDFTHSKESVWGRLILKLNLNHTENIRHSLDEPIGRDSIVARIRAIGDENHSADDKGTARNLTGQDRIDVGRLANEIGPLKVFQQKVENANEEMLSARNFTG</sequence>
<dbReference type="EMBL" id="CAJOBD010009812">
    <property type="protein sequence ID" value="CAF4142343.1"/>
    <property type="molecule type" value="Genomic_DNA"/>
</dbReference>
<gene>
    <name evidence="2" type="ORF">JBS370_LOCUS33559</name>
</gene>
<name>A0A819XYJ7_9BILA</name>
<proteinExistence type="predicted"/>
<organism evidence="2 3">
    <name type="scientific">Rotaria sordida</name>
    <dbReference type="NCBI Taxonomy" id="392033"/>
    <lineage>
        <taxon>Eukaryota</taxon>
        <taxon>Metazoa</taxon>
        <taxon>Spiralia</taxon>
        <taxon>Gnathifera</taxon>
        <taxon>Rotifera</taxon>
        <taxon>Eurotatoria</taxon>
        <taxon>Bdelloidea</taxon>
        <taxon>Philodinida</taxon>
        <taxon>Philodinidae</taxon>
        <taxon>Rotaria</taxon>
    </lineage>
</organism>